<proteinExistence type="predicted"/>
<protein>
    <recommendedName>
        <fullName evidence="1">Glyoxalase/fosfomycin resistance/dioxygenase domain-containing protein</fullName>
    </recommendedName>
</protein>
<evidence type="ECO:0000313" key="3">
    <source>
        <dbReference type="Proteomes" id="UP000027931"/>
    </source>
</evidence>
<dbReference type="InterPro" id="IPR029068">
    <property type="entry name" value="Glyas_Bleomycin-R_OHBP_Dase"/>
</dbReference>
<dbReference type="Proteomes" id="UP000027931">
    <property type="component" value="Unassembled WGS sequence"/>
</dbReference>
<dbReference type="STRING" id="1157490.EL26_05580"/>
<feature type="domain" description="Glyoxalase/fosfomycin resistance/dioxygenase" evidence="1">
    <location>
        <begin position="10"/>
        <end position="120"/>
    </location>
</feature>
<name>A0A074LQ22_9BACL</name>
<evidence type="ECO:0000259" key="1">
    <source>
        <dbReference type="Pfam" id="PF00903"/>
    </source>
</evidence>
<sequence length="124" mass="13923">MPAKTPIQARINNTFIPVRDIEKARAWYNTLFGLDGGEIVAGHLYFPQMDGDAGFTLDTMPVWIGQGGEFRPLPYPSVSFWADDIEAAYAFMQEHGIELVTGIENGHWFVFKDLDGNHLMVCSQ</sequence>
<comment type="caution">
    <text evidence="2">The sequence shown here is derived from an EMBL/GenBank/DDBJ whole genome shotgun (WGS) entry which is preliminary data.</text>
</comment>
<dbReference type="Gene3D" id="3.10.180.10">
    <property type="entry name" value="2,3-Dihydroxybiphenyl 1,2-Dioxygenase, domain 1"/>
    <property type="match status" value="1"/>
</dbReference>
<reference evidence="2 3" key="1">
    <citation type="journal article" date="2013" name="Int. J. Syst. Evol. Microbiol.">
        <title>Tumebacillus flagellatus sp. nov., an alpha-amylase/pullulanase-producing bacterium isolated from cassava wastewater.</title>
        <authorList>
            <person name="Wang Q."/>
            <person name="Xie N."/>
            <person name="Qin Y."/>
            <person name="Shen N."/>
            <person name="Zhu J."/>
            <person name="Mi H."/>
            <person name="Huang R."/>
        </authorList>
    </citation>
    <scope>NUCLEOTIDE SEQUENCE [LARGE SCALE GENOMIC DNA]</scope>
    <source>
        <strain evidence="2 3">GST4</strain>
    </source>
</reference>
<dbReference type="eggNOG" id="COG0346">
    <property type="taxonomic scope" value="Bacteria"/>
</dbReference>
<dbReference type="AlphaFoldDB" id="A0A074LQ22"/>
<keyword evidence="3" id="KW-1185">Reference proteome</keyword>
<organism evidence="2 3">
    <name type="scientific">Tumebacillus flagellatus</name>
    <dbReference type="NCBI Taxonomy" id="1157490"/>
    <lineage>
        <taxon>Bacteria</taxon>
        <taxon>Bacillati</taxon>
        <taxon>Bacillota</taxon>
        <taxon>Bacilli</taxon>
        <taxon>Bacillales</taxon>
        <taxon>Alicyclobacillaceae</taxon>
        <taxon>Tumebacillus</taxon>
    </lineage>
</organism>
<dbReference type="EMBL" id="JMIR01000005">
    <property type="protein sequence ID" value="KEO84236.1"/>
    <property type="molecule type" value="Genomic_DNA"/>
</dbReference>
<dbReference type="Pfam" id="PF00903">
    <property type="entry name" value="Glyoxalase"/>
    <property type="match status" value="1"/>
</dbReference>
<accession>A0A074LQ22</accession>
<gene>
    <name evidence="2" type="ORF">EL26_05580</name>
</gene>
<dbReference type="InterPro" id="IPR004360">
    <property type="entry name" value="Glyas_Fos-R_dOase_dom"/>
</dbReference>
<dbReference type="RefSeq" id="WP_038085329.1">
    <property type="nucleotide sequence ID" value="NZ_JMIR01000005.1"/>
</dbReference>
<dbReference type="SUPFAM" id="SSF54593">
    <property type="entry name" value="Glyoxalase/Bleomycin resistance protein/Dihydroxybiphenyl dioxygenase"/>
    <property type="match status" value="1"/>
</dbReference>
<evidence type="ECO:0000313" key="2">
    <source>
        <dbReference type="EMBL" id="KEO84236.1"/>
    </source>
</evidence>
<dbReference type="OrthoDB" id="2354281at2"/>